<gene>
    <name evidence="23" type="ORF">QTO34_020143</name>
</gene>
<dbReference type="PANTHER" id="PTHR14217:SF1">
    <property type="entry name" value="INOSITOL-TETRAKISPHOSPHATE 1-KINASE"/>
    <property type="match status" value="1"/>
</dbReference>
<evidence type="ECO:0000256" key="12">
    <source>
        <dbReference type="ARBA" id="ARBA00023235"/>
    </source>
</evidence>
<dbReference type="SUPFAM" id="SSF56059">
    <property type="entry name" value="Glutathione synthetase ATP-binding domain-like"/>
    <property type="match status" value="1"/>
</dbReference>
<dbReference type="GO" id="GO:0047325">
    <property type="term" value="F:inositol-3,4,5,6-tetrakisphosphate 1-kinase activity"/>
    <property type="evidence" value="ECO:0007669"/>
    <property type="project" value="UniProtKB-EC"/>
</dbReference>
<comment type="catalytic activity">
    <reaction evidence="16">
        <text>1D-myo-inositol 3,4,5,6-tetrakisphosphate + ATP = 1D-myo-inositol 1,3,4,5,6-pentakisphosphate + ADP + H(+)</text>
        <dbReference type="Rhea" id="RHEA:12452"/>
        <dbReference type="ChEBI" id="CHEBI:15378"/>
        <dbReference type="ChEBI" id="CHEBI:30616"/>
        <dbReference type="ChEBI" id="CHEBI:57539"/>
        <dbReference type="ChEBI" id="CHEBI:57733"/>
        <dbReference type="ChEBI" id="CHEBI:456216"/>
        <dbReference type="EC" id="2.7.1.134"/>
    </reaction>
    <physiologicalReaction direction="left-to-right" evidence="16">
        <dbReference type="Rhea" id="RHEA:12453"/>
    </physiologicalReaction>
    <physiologicalReaction direction="right-to-left" evidence="16">
        <dbReference type="Rhea" id="RHEA:12454"/>
    </physiologicalReaction>
</comment>
<dbReference type="GO" id="GO:0052726">
    <property type="term" value="F:inositol-1,3,4-trisphosphate 5-kinase activity"/>
    <property type="evidence" value="ECO:0007669"/>
    <property type="project" value="InterPro"/>
</dbReference>
<evidence type="ECO:0000256" key="14">
    <source>
        <dbReference type="ARBA" id="ARBA00033609"/>
    </source>
</evidence>
<feature type="domain" description="ATP-grasp" evidence="22">
    <location>
        <begin position="186"/>
        <end position="394"/>
    </location>
</feature>
<evidence type="ECO:0000256" key="16">
    <source>
        <dbReference type="ARBA" id="ARBA00033645"/>
    </source>
</evidence>
<organism evidence="23 24">
    <name type="scientific">Cnephaeus nilssonii</name>
    <name type="common">Northern bat</name>
    <name type="synonym">Eptesicus nilssonii</name>
    <dbReference type="NCBI Taxonomy" id="3371016"/>
    <lineage>
        <taxon>Eukaryota</taxon>
        <taxon>Metazoa</taxon>
        <taxon>Chordata</taxon>
        <taxon>Craniata</taxon>
        <taxon>Vertebrata</taxon>
        <taxon>Euteleostomi</taxon>
        <taxon>Mammalia</taxon>
        <taxon>Eutheria</taxon>
        <taxon>Laurasiatheria</taxon>
        <taxon>Chiroptera</taxon>
        <taxon>Yangochiroptera</taxon>
        <taxon>Vespertilionidae</taxon>
        <taxon>Cnephaeus</taxon>
    </lineage>
</organism>
<evidence type="ECO:0000256" key="7">
    <source>
        <dbReference type="ARBA" id="ARBA00022723"/>
    </source>
</evidence>
<keyword evidence="7" id="KW-0479">Metal-binding</keyword>
<evidence type="ECO:0000256" key="3">
    <source>
        <dbReference type="ARBA" id="ARBA00012017"/>
    </source>
</evidence>
<dbReference type="Proteomes" id="UP001177744">
    <property type="component" value="Unassembled WGS sequence"/>
</dbReference>
<evidence type="ECO:0000256" key="8">
    <source>
        <dbReference type="ARBA" id="ARBA00022741"/>
    </source>
</evidence>
<evidence type="ECO:0000256" key="21">
    <source>
        <dbReference type="SAM" id="MobiDB-lite"/>
    </source>
</evidence>
<evidence type="ECO:0000256" key="13">
    <source>
        <dbReference type="ARBA" id="ARBA00031742"/>
    </source>
</evidence>
<evidence type="ECO:0000256" key="18">
    <source>
        <dbReference type="ARBA" id="ARBA00047728"/>
    </source>
</evidence>
<dbReference type="PANTHER" id="PTHR14217">
    <property type="entry name" value="INOSITOL-TETRAKISPHOSPHATE 1-KINASE"/>
    <property type="match status" value="1"/>
</dbReference>
<dbReference type="Pfam" id="PF05770">
    <property type="entry name" value="Ins134_P3_kin"/>
    <property type="match status" value="1"/>
</dbReference>
<dbReference type="GO" id="GO:0016853">
    <property type="term" value="F:isomerase activity"/>
    <property type="evidence" value="ECO:0007669"/>
    <property type="project" value="UniProtKB-KW"/>
</dbReference>
<evidence type="ECO:0000256" key="6">
    <source>
        <dbReference type="ARBA" id="ARBA00022679"/>
    </source>
</evidence>
<evidence type="ECO:0000256" key="9">
    <source>
        <dbReference type="ARBA" id="ARBA00022777"/>
    </source>
</evidence>
<dbReference type="EC" id="2.7.1.159" evidence="3"/>
<dbReference type="EC" id="2.7.1.134" evidence="4"/>
<comment type="similarity">
    <text evidence="2">Belongs to the ITPK1 family.</text>
</comment>
<comment type="catalytic activity">
    <reaction evidence="15">
        <text>1D-myo-inositol 3,4,6-trisphosphate + ATP = 1D-myo-inositol 1,3,4,6-tetrakisphosphate + ADP + H(+)</text>
        <dbReference type="Rhea" id="RHEA:70287"/>
        <dbReference type="ChEBI" id="CHEBI:15378"/>
        <dbReference type="ChEBI" id="CHEBI:30616"/>
        <dbReference type="ChEBI" id="CHEBI:57660"/>
        <dbReference type="ChEBI" id="CHEBI:189099"/>
        <dbReference type="ChEBI" id="CHEBI:456216"/>
    </reaction>
    <physiologicalReaction direction="left-to-right" evidence="15">
        <dbReference type="Rhea" id="RHEA:70288"/>
    </physiologicalReaction>
    <physiologicalReaction direction="right-to-left" evidence="15">
        <dbReference type="Rhea" id="RHEA:70289"/>
    </physiologicalReaction>
</comment>
<evidence type="ECO:0000259" key="22">
    <source>
        <dbReference type="PROSITE" id="PS50975"/>
    </source>
</evidence>
<keyword evidence="10 20" id="KW-0067">ATP-binding</keyword>
<dbReference type="GO" id="GO:0052725">
    <property type="term" value="F:inositol-1,3,4-trisphosphate 6-kinase activity"/>
    <property type="evidence" value="ECO:0007669"/>
    <property type="project" value="InterPro"/>
</dbReference>
<comment type="catalytic activity">
    <reaction evidence="17">
        <text>1D-myo-inositol 1,3,4-trisphosphate + ATP = 1D-myo-inositol 1,3,4,6-tetrakisphosphate + ADP + H(+)</text>
        <dbReference type="Rhea" id="RHEA:20940"/>
        <dbReference type="ChEBI" id="CHEBI:15378"/>
        <dbReference type="ChEBI" id="CHEBI:30616"/>
        <dbReference type="ChEBI" id="CHEBI:57660"/>
        <dbReference type="ChEBI" id="CHEBI:58414"/>
        <dbReference type="ChEBI" id="CHEBI:456216"/>
        <dbReference type="EC" id="2.7.1.159"/>
    </reaction>
    <physiologicalReaction direction="left-to-right" evidence="17">
        <dbReference type="Rhea" id="RHEA:20941"/>
    </physiologicalReaction>
    <physiologicalReaction direction="right-to-left" evidence="17">
        <dbReference type="Rhea" id="RHEA:20942"/>
    </physiologicalReaction>
</comment>
<comment type="cofactor">
    <cofactor evidence="1">
        <name>Mg(2+)</name>
        <dbReference type="ChEBI" id="CHEBI:18420"/>
    </cofactor>
</comment>
<comment type="catalytic activity">
    <reaction evidence="14">
        <text>1D-myo-inositol 1,3,4-trisphosphate + ATP = 1D-myo-inositol 1,3,4,5-tetrakisphosphate + ADP + H(+)</text>
        <dbReference type="Rhea" id="RHEA:13253"/>
        <dbReference type="ChEBI" id="CHEBI:15378"/>
        <dbReference type="ChEBI" id="CHEBI:30616"/>
        <dbReference type="ChEBI" id="CHEBI:57895"/>
        <dbReference type="ChEBI" id="CHEBI:58414"/>
        <dbReference type="ChEBI" id="CHEBI:456216"/>
        <dbReference type="EC" id="2.7.1.159"/>
    </reaction>
    <physiologicalReaction direction="left-to-right" evidence="14">
        <dbReference type="Rhea" id="RHEA:13254"/>
    </physiologicalReaction>
    <physiologicalReaction direction="right-to-left" evidence="14">
        <dbReference type="Rhea" id="RHEA:13255"/>
    </physiologicalReaction>
</comment>
<sequence length="485" mass="53219">MCSSNRERKAEGEKERNIDRCLRHSPVLAGSPLLSDSASLHVGPALPPVVAYWLARPVVGKPRLASHMQLFGPLNLVDKAARWLWLQRTASQGIGVGALNDKRRLRSVFLNLSRPIEEQGPLDVIIHKLTDVILEADQNDSQSLELVHRFQEYIDAHPETIVLDPLPAIRTLLDRSKSYELIRKIETYMKDDRICSPPFMELTSLCGDDTMRLLEKNGLTFPFICKTRVAHGTNSHEMAIVFNQEGLSAVQPPCVVQNFINHNAVLYKVFVVGESYTVVQRPSLKNFSAGMSDRKSIFFNSHNVSKPESSSVLTELDKIEGVFERPSDEVIRELSRALRQALGVSLFGIDIIINNQTGQHAVIDINAFPGYEGVSEFFTDLLNHIATILQGQSAAAGDTAPLRHSRLLAEQADSLTGERTCSASPGCCSSMMGQDPPWTTEDDAGGVGAGSTTKLPHQRLGCTAAVSPSFQQHCVASLATKASSQ</sequence>
<dbReference type="GO" id="GO:0005737">
    <property type="term" value="C:cytoplasm"/>
    <property type="evidence" value="ECO:0007669"/>
    <property type="project" value="TreeGrafter"/>
</dbReference>
<evidence type="ECO:0000256" key="11">
    <source>
        <dbReference type="ARBA" id="ARBA00022842"/>
    </source>
</evidence>
<evidence type="ECO:0000256" key="15">
    <source>
        <dbReference type="ARBA" id="ARBA00033624"/>
    </source>
</evidence>
<keyword evidence="6" id="KW-0808">Transferase</keyword>
<evidence type="ECO:0000256" key="20">
    <source>
        <dbReference type="PROSITE-ProRule" id="PRU00409"/>
    </source>
</evidence>
<keyword evidence="8 20" id="KW-0547">Nucleotide-binding</keyword>
<keyword evidence="9" id="KW-0418">Kinase</keyword>
<feature type="region of interest" description="Disordered" evidence="21">
    <location>
        <begin position="432"/>
        <end position="452"/>
    </location>
</feature>
<protein>
    <recommendedName>
        <fullName evidence="5">Inositol-tetrakisphosphate 1-kinase</fullName>
        <ecNumber evidence="4">2.7.1.134</ecNumber>
        <ecNumber evidence="3">2.7.1.159</ecNumber>
    </recommendedName>
    <alternativeName>
        <fullName evidence="13">Inositol 1,3,4-trisphosphate 5/6-kinase</fullName>
    </alternativeName>
</protein>
<evidence type="ECO:0000256" key="10">
    <source>
        <dbReference type="ARBA" id="ARBA00022840"/>
    </source>
</evidence>
<accession>A0AA40HY34</accession>
<dbReference type="InterPro" id="IPR041429">
    <property type="entry name" value="ITPK1_N"/>
</dbReference>
<comment type="catalytic activity">
    <reaction evidence="19">
        <text>1D-myo-inositol 1,3,4-trisphosphate + 1D-myo-inositol 1,3,4,5,6-pentakisphosphate = 1D-myo-inositol 3,4,5,6-tetrakisphosphate + 1D-myo-inositol 1,3,4,6-tetrakisphosphate</text>
        <dbReference type="Rhea" id="RHEA:70263"/>
        <dbReference type="ChEBI" id="CHEBI:57539"/>
        <dbReference type="ChEBI" id="CHEBI:57660"/>
        <dbReference type="ChEBI" id="CHEBI:57733"/>
        <dbReference type="ChEBI" id="CHEBI:58414"/>
    </reaction>
    <physiologicalReaction direction="left-to-right" evidence="19">
        <dbReference type="Rhea" id="RHEA:70264"/>
    </physiologicalReaction>
    <physiologicalReaction direction="right-to-left" evidence="19">
        <dbReference type="Rhea" id="RHEA:70265"/>
    </physiologicalReaction>
</comment>
<evidence type="ECO:0000313" key="24">
    <source>
        <dbReference type="Proteomes" id="UP001177744"/>
    </source>
</evidence>
<keyword evidence="11" id="KW-0460">Magnesium</keyword>
<evidence type="ECO:0000256" key="17">
    <source>
        <dbReference type="ARBA" id="ARBA00033674"/>
    </source>
</evidence>
<evidence type="ECO:0000256" key="2">
    <source>
        <dbReference type="ARBA" id="ARBA00009601"/>
    </source>
</evidence>
<dbReference type="EMBL" id="JAULJE010000009">
    <property type="protein sequence ID" value="KAK1339460.1"/>
    <property type="molecule type" value="Genomic_DNA"/>
</dbReference>
<comment type="caution">
    <text evidence="23">The sequence shown here is derived from an EMBL/GenBank/DDBJ whole genome shotgun (WGS) entry which is preliminary data.</text>
</comment>
<name>A0AA40HY34_CNENI</name>
<dbReference type="Pfam" id="PF17927">
    <property type="entry name" value="Ins134_P3_kin_N"/>
    <property type="match status" value="1"/>
</dbReference>
<dbReference type="GO" id="GO:0032957">
    <property type="term" value="P:inositol trisphosphate metabolic process"/>
    <property type="evidence" value="ECO:0007669"/>
    <property type="project" value="InterPro"/>
</dbReference>
<evidence type="ECO:0000256" key="4">
    <source>
        <dbReference type="ARBA" id="ARBA00012072"/>
    </source>
</evidence>
<dbReference type="InterPro" id="IPR011761">
    <property type="entry name" value="ATP-grasp"/>
</dbReference>
<evidence type="ECO:0000256" key="19">
    <source>
        <dbReference type="ARBA" id="ARBA00049058"/>
    </source>
</evidence>
<keyword evidence="24" id="KW-1185">Reference proteome</keyword>
<reference evidence="23" key="1">
    <citation type="submission" date="2023-06" db="EMBL/GenBank/DDBJ databases">
        <title>Reference genome for the Northern bat (Eptesicus nilssonii), a most northern bat species.</title>
        <authorList>
            <person name="Laine V.N."/>
            <person name="Pulliainen A.T."/>
            <person name="Lilley T.M."/>
        </authorList>
    </citation>
    <scope>NUCLEOTIDE SEQUENCE</scope>
    <source>
        <strain evidence="23">BLF_Eptnil</strain>
        <tissue evidence="23">Kidney</tissue>
    </source>
</reference>
<keyword evidence="12" id="KW-0413">Isomerase</keyword>
<evidence type="ECO:0000256" key="5">
    <source>
        <dbReference type="ARBA" id="ARBA00014968"/>
    </source>
</evidence>
<dbReference type="AlphaFoldDB" id="A0AA40HY34"/>
<dbReference type="GO" id="GO:0005524">
    <property type="term" value="F:ATP binding"/>
    <property type="evidence" value="ECO:0007669"/>
    <property type="project" value="UniProtKB-UniRule"/>
</dbReference>
<dbReference type="PROSITE" id="PS50975">
    <property type="entry name" value="ATP_GRASP"/>
    <property type="match status" value="1"/>
</dbReference>
<proteinExistence type="inferred from homology"/>
<evidence type="ECO:0000256" key="1">
    <source>
        <dbReference type="ARBA" id="ARBA00001946"/>
    </source>
</evidence>
<dbReference type="Gene3D" id="3.30.470.20">
    <property type="entry name" value="ATP-grasp fold, B domain"/>
    <property type="match status" value="1"/>
</dbReference>
<comment type="catalytic activity">
    <reaction evidence="18">
        <text>1D-myo-inositol 1,3,4-trisphosphate + 1D-myo-inositol 1,3,4,5,6-pentakisphosphate = 1D-myo-inositol 3,4,5,6-tetrakisphosphate + 1D-myo-inositol 1,3,4,5-tetrakisphosphate</text>
        <dbReference type="Rhea" id="RHEA:70271"/>
        <dbReference type="ChEBI" id="CHEBI:57539"/>
        <dbReference type="ChEBI" id="CHEBI:57733"/>
        <dbReference type="ChEBI" id="CHEBI:57895"/>
        <dbReference type="ChEBI" id="CHEBI:58414"/>
    </reaction>
    <physiologicalReaction direction="left-to-right" evidence="18">
        <dbReference type="Rhea" id="RHEA:70272"/>
    </physiologicalReaction>
    <physiologicalReaction direction="right-to-left" evidence="18">
        <dbReference type="Rhea" id="RHEA:70273"/>
    </physiologicalReaction>
</comment>
<dbReference type="InterPro" id="IPR008656">
    <property type="entry name" value="Inositol_tetrakis-P_1-kinase"/>
</dbReference>
<dbReference type="FunFam" id="3.30.470.20:FF:000047">
    <property type="entry name" value="Inositol-tetrakisphosphate 1-kinase 4"/>
    <property type="match status" value="1"/>
</dbReference>
<dbReference type="GO" id="GO:0000287">
    <property type="term" value="F:magnesium ion binding"/>
    <property type="evidence" value="ECO:0007669"/>
    <property type="project" value="InterPro"/>
</dbReference>
<evidence type="ECO:0000313" key="23">
    <source>
        <dbReference type="EMBL" id="KAK1339460.1"/>
    </source>
</evidence>
<dbReference type="InterPro" id="IPR040464">
    <property type="entry name" value="InsP(3)kin_ATP-grasp"/>
</dbReference>